<dbReference type="RefSeq" id="XP_001593241.1">
    <property type="nucleotide sequence ID" value="XM_001593191.1"/>
</dbReference>
<dbReference type="EMBL" id="CH476627">
    <property type="protein sequence ID" value="EDO03682.1"/>
    <property type="molecule type" value="Genomic_DNA"/>
</dbReference>
<keyword evidence="2" id="KW-1185">Reference proteome</keyword>
<name>A7ELG6_SCLS1</name>
<organism evidence="1 2">
    <name type="scientific">Sclerotinia sclerotiorum (strain ATCC 18683 / 1980 / Ss-1)</name>
    <name type="common">White mold</name>
    <name type="synonym">Whetzelinia sclerotiorum</name>
    <dbReference type="NCBI Taxonomy" id="665079"/>
    <lineage>
        <taxon>Eukaryota</taxon>
        <taxon>Fungi</taxon>
        <taxon>Dikarya</taxon>
        <taxon>Ascomycota</taxon>
        <taxon>Pezizomycotina</taxon>
        <taxon>Leotiomycetes</taxon>
        <taxon>Helotiales</taxon>
        <taxon>Sclerotiniaceae</taxon>
        <taxon>Sclerotinia</taxon>
    </lineage>
</organism>
<proteinExistence type="predicted"/>
<sequence length="77" mass="8317">MAAPTSITPTLACHISAEERIANVVHKDAEHSEAPAEKAARGVGYDVPELLGKAKIRRRKDNAIGINKQRVATDTEK</sequence>
<dbReference type="HOGENOM" id="CLU_2639587_0_0_1"/>
<dbReference type="GeneID" id="5489223"/>
<reference evidence="2" key="1">
    <citation type="journal article" date="2011" name="PLoS Genet.">
        <title>Genomic analysis of the necrotrophic fungal pathogens Sclerotinia sclerotiorum and Botrytis cinerea.</title>
        <authorList>
            <person name="Amselem J."/>
            <person name="Cuomo C.A."/>
            <person name="van Kan J.A."/>
            <person name="Viaud M."/>
            <person name="Benito E.P."/>
            <person name="Couloux A."/>
            <person name="Coutinho P.M."/>
            <person name="de Vries R.P."/>
            <person name="Dyer P.S."/>
            <person name="Fillinger S."/>
            <person name="Fournier E."/>
            <person name="Gout L."/>
            <person name="Hahn M."/>
            <person name="Kohn L."/>
            <person name="Lapalu N."/>
            <person name="Plummer K.M."/>
            <person name="Pradier J.M."/>
            <person name="Quevillon E."/>
            <person name="Sharon A."/>
            <person name="Simon A."/>
            <person name="ten Have A."/>
            <person name="Tudzynski B."/>
            <person name="Tudzynski P."/>
            <person name="Wincker P."/>
            <person name="Andrew M."/>
            <person name="Anthouard V."/>
            <person name="Beever R.E."/>
            <person name="Beffa R."/>
            <person name="Benoit I."/>
            <person name="Bouzid O."/>
            <person name="Brault B."/>
            <person name="Chen Z."/>
            <person name="Choquer M."/>
            <person name="Collemare J."/>
            <person name="Cotton P."/>
            <person name="Danchin E.G."/>
            <person name="Da Silva C."/>
            <person name="Gautier A."/>
            <person name="Giraud C."/>
            <person name="Giraud T."/>
            <person name="Gonzalez C."/>
            <person name="Grossetete S."/>
            <person name="Guldener U."/>
            <person name="Henrissat B."/>
            <person name="Howlett B.J."/>
            <person name="Kodira C."/>
            <person name="Kretschmer M."/>
            <person name="Lappartient A."/>
            <person name="Leroch M."/>
            <person name="Levis C."/>
            <person name="Mauceli E."/>
            <person name="Neuveglise C."/>
            <person name="Oeser B."/>
            <person name="Pearson M."/>
            <person name="Poulain J."/>
            <person name="Poussereau N."/>
            <person name="Quesneville H."/>
            <person name="Rascle C."/>
            <person name="Schumacher J."/>
            <person name="Segurens B."/>
            <person name="Sexton A."/>
            <person name="Silva E."/>
            <person name="Sirven C."/>
            <person name="Soanes D.M."/>
            <person name="Talbot N.J."/>
            <person name="Templeton M."/>
            <person name="Yandava C."/>
            <person name="Yarden O."/>
            <person name="Zeng Q."/>
            <person name="Rollins J.A."/>
            <person name="Lebrun M.H."/>
            <person name="Dickman M."/>
        </authorList>
    </citation>
    <scope>NUCLEOTIDE SEQUENCE [LARGE SCALE GENOMIC DNA]</scope>
    <source>
        <strain evidence="2">ATCC 18683 / 1980 / Ss-1</strain>
    </source>
</reference>
<accession>A7ELG6</accession>
<dbReference type="Proteomes" id="UP000001312">
    <property type="component" value="Unassembled WGS sequence"/>
</dbReference>
<evidence type="ECO:0000313" key="1">
    <source>
        <dbReference type="EMBL" id="EDO03682.1"/>
    </source>
</evidence>
<dbReference type="AlphaFoldDB" id="A7ELG6"/>
<dbReference type="InParanoid" id="A7ELG6"/>
<gene>
    <name evidence="1" type="ORF">SS1G_06163</name>
</gene>
<protein>
    <submittedName>
        <fullName evidence="1">Uncharacterized protein</fullName>
    </submittedName>
</protein>
<evidence type="ECO:0000313" key="2">
    <source>
        <dbReference type="Proteomes" id="UP000001312"/>
    </source>
</evidence>
<dbReference type="KEGG" id="ssl:SS1G_06163"/>